<dbReference type="Proteomes" id="UP000238823">
    <property type="component" value="Unassembled WGS sequence"/>
</dbReference>
<dbReference type="OrthoDB" id="212300at2"/>
<dbReference type="PROSITE" id="PS51257">
    <property type="entry name" value="PROKAR_LIPOPROTEIN"/>
    <property type="match status" value="1"/>
</dbReference>
<protein>
    <submittedName>
        <fullName evidence="3">Trypsin</fullName>
    </submittedName>
</protein>
<gene>
    <name evidence="3" type="ORF">ENSA7_34030</name>
</gene>
<dbReference type="SUPFAM" id="SSF50494">
    <property type="entry name" value="Trypsin-like serine proteases"/>
    <property type="match status" value="1"/>
</dbReference>
<name>A0A2S9YP46_9BACT</name>
<dbReference type="PANTHER" id="PTHR43019:SF62">
    <property type="entry name" value="SERINE ENDOPROTEASE DEGS"/>
    <property type="match status" value="1"/>
</dbReference>
<evidence type="ECO:0000256" key="1">
    <source>
        <dbReference type="SAM" id="MobiDB-lite"/>
    </source>
</evidence>
<proteinExistence type="predicted"/>
<dbReference type="InterPro" id="IPR009003">
    <property type="entry name" value="Peptidase_S1_PA"/>
</dbReference>
<dbReference type="AlphaFoldDB" id="A0A2S9YP46"/>
<organism evidence="3 4">
    <name type="scientific">Enhygromyxa salina</name>
    <dbReference type="NCBI Taxonomy" id="215803"/>
    <lineage>
        <taxon>Bacteria</taxon>
        <taxon>Pseudomonadati</taxon>
        <taxon>Myxococcota</taxon>
        <taxon>Polyangia</taxon>
        <taxon>Nannocystales</taxon>
        <taxon>Nannocystaceae</taxon>
        <taxon>Enhygromyxa</taxon>
    </lineage>
</organism>
<dbReference type="RefSeq" id="WP_106090396.1">
    <property type="nucleotide sequence ID" value="NZ_PVNL01000064.1"/>
</dbReference>
<dbReference type="InterPro" id="IPR043504">
    <property type="entry name" value="Peptidase_S1_PA_chymotrypsin"/>
</dbReference>
<dbReference type="EMBL" id="PVNL01000064">
    <property type="protein sequence ID" value="PRQ06865.1"/>
    <property type="molecule type" value="Genomic_DNA"/>
</dbReference>
<sequence>MSRVYSRRTDLALLALACTSALACAGSPSEPTLSADASPTTSPAATGPAAAQHGVLPNASALEESHGMHAPNTAGLLRTAQSGETSYDVSAPATVLVTTRWGHGSGVHIGDGLVLTNFHVIADALTDEFQFEVEVTTVDIQKNGSVKPGPRYDAIALEVDPKRDLALLRVAGVPPGLASISLATDPPKPGRRVAAIGNAGVGFGWAVKHCNINAIGTLESRAAAMVHLRGETWTEAERAEMSEYLAKAAADAGLQIQTDCTILPGDSGGPLIDEQTHALVGLNASVTSALSHDKTIGTVAYHIHVDELREFVAVVPSEPVTWIPDPWEVAGFEGSLADVDRDGEFDSILVHGSCNESMSCHGLFVDVDQDTFASGTPVPKLSELYGDRSFDAEMVAFRRPRLPRTEASAGGRPAPVSDLFIYLDRDNDGDLDSLIVQNGETEQVIGFAGLDASVTRDPSLDGASGLDGRLFADAAIGERVASFADVFERPSHDPRAPTRTNAIELEFDDHDDDGKADTLYAQTRLDIRVLIDADQDSIAGFANNAEASAALAAGSVDAEFMVVDSTPLRVWYDTDNDGEFDLLLVGSSLARGVVVEATSYTPDGKAVAAPIHIGRRMLRPGLLADPGQAATLERMFGHAFPQAHADVDDGLSSFPDMTVHRGAMIGEVEGSKRAAVHVVEFDRIMLFADLDRDSFKGKDRKQLSVEEALHAGSYEAEFVFVYDGIMAWAYYDSDNDGSFDQVLVSRFGDPLHAEEVFTLGAQLEAQTPSEITPMFDSARVGSKQRAAFKQFEALALDPEASKESR</sequence>
<evidence type="ECO:0000313" key="4">
    <source>
        <dbReference type="Proteomes" id="UP000238823"/>
    </source>
</evidence>
<dbReference type="Gene3D" id="2.40.10.10">
    <property type="entry name" value="Trypsin-like serine proteases"/>
    <property type="match status" value="2"/>
</dbReference>
<dbReference type="InterPro" id="IPR033116">
    <property type="entry name" value="TRYPSIN_SER"/>
</dbReference>
<feature type="signal peptide" evidence="2">
    <location>
        <begin position="1"/>
        <end position="23"/>
    </location>
</feature>
<dbReference type="PANTHER" id="PTHR43019">
    <property type="entry name" value="SERINE ENDOPROTEASE DEGS"/>
    <property type="match status" value="1"/>
</dbReference>
<reference evidence="3 4" key="1">
    <citation type="submission" date="2018-03" db="EMBL/GenBank/DDBJ databases">
        <title>Draft Genome Sequences of the Obligatory Marine Myxobacteria Enhygromyxa salina SWB007.</title>
        <authorList>
            <person name="Poehlein A."/>
            <person name="Moghaddam J.A."/>
            <person name="Harms H."/>
            <person name="Alanjari M."/>
            <person name="Koenig G.M."/>
            <person name="Daniel R."/>
            <person name="Schaeberle T.F."/>
        </authorList>
    </citation>
    <scope>NUCLEOTIDE SEQUENCE [LARGE SCALE GENOMIC DNA]</scope>
    <source>
        <strain evidence="3 4">SWB007</strain>
    </source>
</reference>
<feature type="region of interest" description="Disordered" evidence="1">
    <location>
        <begin position="29"/>
        <end position="51"/>
    </location>
</feature>
<keyword evidence="2" id="KW-0732">Signal</keyword>
<evidence type="ECO:0000256" key="2">
    <source>
        <dbReference type="SAM" id="SignalP"/>
    </source>
</evidence>
<feature type="chain" id="PRO_5015461219" evidence="2">
    <location>
        <begin position="24"/>
        <end position="805"/>
    </location>
</feature>
<dbReference type="Pfam" id="PF13365">
    <property type="entry name" value="Trypsin_2"/>
    <property type="match status" value="1"/>
</dbReference>
<dbReference type="PROSITE" id="PS00135">
    <property type="entry name" value="TRYPSIN_SER"/>
    <property type="match status" value="1"/>
</dbReference>
<comment type="caution">
    <text evidence="3">The sequence shown here is derived from an EMBL/GenBank/DDBJ whole genome shotgun (WGS) entry which is preliminary data.</text>
</comment>
<evidence type="ECO:0000313" key="3">
    <source>
        <dbReference type="EMBL" id="PRQ06865.1"/>
    </source>
</evidence>
<accession>A0A2S9YP46</accession>